<feature type="compositionally biased region" description="Polar residues" evidence="4">
    <location>
        <begin position="1"/>
        <end position="13"/>
    </location>
</feature>
<dbReference type="CDD" id="cd19165">
    <property type="entry name" value="HemeO"/>
    <property type="match status" value="1"/>
</dbReference>
<dbReference type="InterPro" id="IPR002051">
    <property type="entry name" value="Haem_Oase"/>
</dbReference>
<keyword evidence="1" id="KW-0349">Heme</keyword>
<organism evidence="5 6">
    <name type="scientific">Brevibacterium salitolerans</name>
    <dbReference type="NCBI Taxonomy" id="1403566"/>
    <lineage>
        <taxon>Bacteria</taxon>
        <taxon>Bacillati</taxon>
        <taxon>Actinomycetota</taxon>
        <taxon>Actinomycetes</taxon>
        <taxon>Micrococcales</taxon>
        <taxon>Brevibacteriaceae</taxon>
        <taxon>Brevibacterium</taxon>
    </lineage>
</organism>
<protein>
    <submittedName>
        <fullName evidence="5">Heme oxygenase (Biliverdin-producing)</fullName>
    </submittedName>
</protein>
<gene>
    <name evidence="5" type="ORF">GCM10009823_16580</name>
</gene>
<keyword evidence="6" id="KW-1185">Reference proteome</keyword>
<comment type="caution">
    <text evidence="5">The sequence shown here is derived from an EMBL/GenBank/DDBJ whole genome shotgun (WGS) entry which is preliminary data.</text>
</comment>
<dbReference type="SUPFAM" id="SSF48613">
    <property type="entry name" value="Heme oxygenase-like"/>
    <property type="match status" value="1"/>
</dbReference>
<dbReference type="InterPro" id="IPR016084">
    <property type="entry name" value="Haem_Oase-like_multi-hlx"/>
</dbReference>
<sequence length="223" mass="24469">MTAAQHTAEQTMPQRPGEPAAGFAARVKTETQAAHDDAEHSAFMDDLLNGRLDAQAYVSLLEQYLHLYRVLEAVESRFAAAPELAGVLDARLHRSSALEADLAELKDEAPLAAPTAATAEYMGRLSSLGPEQPERFFAHHYLRYLGDLSGGQVIGRLAGRHYGVPQTAMRTWRFDGIEKLKPYKDAYREALDSAPLSPAQQAAFIEEASAGFVLARELFDSLR</sequence>
<dbReference type="PANTHER" id="PTHR10720">
    <property type="entry name" value="HEME OXYGENASE"/>
    <property type="match status" value="1"/>
</dbReference>
<keyword evidence="2" id="KW-0479">Metal-binding</keyword>
<evidence type="ECO:0000256" key="4">
    <source>
        <dbReference type="SAM" id="MobiDB-lite"/>
    </source>
</evidence>
<dbReference type="Proteomes" id="UP001500984">
    <property type="component" value="Unassembled WGS sequence"/>
</dbReference>
<dbReference type="EMBL" id="BAAAPZ010000006">
    <property type="protein sequence ID" value="GAA2096448.1"/>
    <property type="molecule type" value="Genomic_DNA"/>
</dbReference>
<dbReference type="PRINTS" id="PR00088">
    <property type="entry name" value="HAEMOXYGNASE"/>
</dbReference>
<accession>A0ABN2WQG5</accession>
<keyword evidence="3" id="KW-0408">Iron</keyword>
<evidence type="ECO:0000256" key="2">
    <source>
        <dbReference type="ARBA" id="ARBA00022723"/>
    </source>
</evidence>
<dbReference type="Gene3D" id="1.20.910.10">
    <property type="entry name" value="Heme oxygenase-like"/>
    <property type="match status" value="1"/>
</dbReference>
<dbReference type="PIRSF" id="PIRSF000343">
    <property type="entry name" value="Haem_Oase"/>
    <property type="match status" value="1"/>
</dbReference>
<evidence type="ECO:0000313" key="6">
    <source>
        <dbReference type="Proteomes" id="UP001500984"/>
    </source>
</evidence>
<feature type="region of interest" description="Disordered" evidence="4">
    <location>
        <begin position="1"/>
        <end position="22"/>
    </location>
</feature>
<dbReference type="Pfam" id="PF01126">
    <property type="entry name" value="Heme_oxygenase"/>
    <property type="match status" value="1"/>
</dbReference>
<proteinExistence type="predicted"/>
<evidence type="ECO:0000313" key="5">
    <source>
        <dbReference type="EMBL" id="GAA2096448.1"/>
    </source>
</evidence>
<evidence type="ECO:0000256" key="1">
    <source>
        <dbReference type="ARBA" id="ARBA00022617"/>
    </source>
</evidence>
<dbReference type="PANTHER" id="PTHR10720:SF0">
    <property type="entry name" value="HEME OXYGENASE"/>
    <property type="match status" value="1"/>
</dbReference>
<evidence type="ECO:0000256" key="3">
    <source>
        <dbReference type="ARBA" id="ARBA00023004"/>
    </source>
</evidence>
<dbReference type="RefSeq" id="WP_291794664.1">
    <property type="nucleotide sequence ID" value="NZ_BAAAPZ010000006.1"/>
</dbReference>
<name>A0ABN2WQG5_9MICO</name>
<reference evidence="5 6" key="1">
    <citation type="journal article" date="2019" name="Int. J. Syst. Evol. Microbiol.">
        <title>The Global Catalogue of Microorganisms (GCM) 10K type strain sequencing project: providing services to taxonomists for standard genome sequencing and annotation.</title>
        <authorList>
            <consortium name="The Broad Institute Genomics Platform"/>
            <consortium name="The Broad Institute Genome Sequencing Center for Infectious Disease"/>
            <person name="Wu L."/>
            <person name="Ma J."/>
        </authorList>
    </citation>
    <scope>NUCLEOTIDE SEQUENCE [LARGE SCALE GENOMIC DNA]</scope>
    <source>
        <strain evidence="5 6">JCM 15900</strain>
    </source>
</reference>
<dbReference type="InterPro" id="IPR016053">
    <property type="entry name" value="Haem_Oase-like"/>
</dbReference>